<keyword evidence="2" id="KW-1185">Reference proteome</keyword>
<protein>
    <submittedName>
        <fullName evidence="1">Uncharacterized protein</fullName>
    </submittedName>
</protein>
<gene>
    <name evidence="1" type="ORF">EVAR_45895_1</name>
</gene>
<evidence type="ECO:0000313" key="2">
    <source>
        <dbReference type="Proteomes" id="UP000299102"/>
    </source>
</evidence>
<proteinExistence type="predicted"/>
<evidence type="ECO:0000313" key="1">
    <source>
        <dbReference type="EMBL" id="GBP65974.1"/>
    </source>
</evidence>
<sequence>MAARKGVAGRNGAGRPLARRRLRLFRAVLRFFSCDAMGTIFRSHASRNRTVTYLLPCNFTFNLTNHNDAQSVHKYNYYTKRHARSEHLERVEISARIRSCSSALGKQFNLQEAAELPNTVDIEHSSPLLIQIFTAHRAYAARARNLKNKLRRRAEQKKNRTLH</sequence>
<dbReference type="Proteomes" id="UP000299102">
    <property type="component" value="Unassembled WGS sequence"/>
</dbReference>
<dbReference type="AlphaFoldDB" id="A0A4C1XTT1"/>
<accession>A0A4C1XTT1</accession>
<name>A0A4C1XTT1_EUMVA</name>
<reference evidence="1 2" key="1">
    <citation type="journal article" date="2019" name="Commun. Biol.">
        <title>The bagworm genome reveals a unique fibroin gene that provides high tensile strength.</title>
        <authorList>
            <person name="Kono N."/>
            <person name="Nakamura H."/>
            <person name="Ohtoshi R."/>
            <person name="Tomita M."/>
            <person name="Numata K."/>
            <person name="Arakawa K."/>
        </authorList>
    </citation>
    <scope>NUCLEOTIDE SEQUENCE [LARGE SCALE GENOMIC DNA]</scope>
</reference>
<organism evidence="1 2">
    <name type="scientific">Eumeta variegata</name>
    <name type="common">Bagworm moth</name>
    <name type="synonym">Eumeta japonica</name>
    <dbReference type="NCBI Taxonomy" id="151549"/>
    <lineage>
        <taxon>Eukaryota</taxon>
        <taxon>Metazoa</taxon>
        <taxon>Ecdysozoa</taxon>
        <taxon>Arthropoda</taxon>
        <taxon>Hexapoda</taxon>
        <taxon>Insecta</taxon>
        <taxon>Pterygota</taxon>
        <taxon>Neoptera</taxon>
        <taxon>Endopterygota</taxon>
        <taxon>Lepidoptera</taxon>
        <taxon>Glossata</taxon>
        <taxon>Ditrysia</taxon>
        <taxon>Tineoidea</taxon>
        <taxon>Psychidae</taxon>
        <taxon>Oiketicinae</taxon>
        <taxon>Eumeta</taxon>
    </lineage>
</organism>
<dbReference type="EMBL" id="BGZK01000944">
    <property type="protein sequence ID" value="GBP65974.1"/>
    <property type="molecule type" value="Genomic_DNA"/>
</dbReference>
<comment type="caution">
    <text evidence="1">The sequence shown here is derived from an EMBL/GenBank/DDBJ whole genome shotgun (WGS) entry which is preliminary data.</text>
</comment>